<protein>
    <submittedName>
        <fullName evidence="1">Uncharacterized protein</fullName>
    </submittedName>
</protein>
<dbReference type="RefSeq" id="WP_131330242.1">
    <property type="nucleotide sequence ID" value="NZ_CP044016.1"/>
</dbReference>
<name>A0A5P2G0G7_9BACT</name>
<gene>
    <name evidence="1" type="ORF">E0W69_011685</name>
</gene>
<dbReference type="KEGG" id="arac:E0W69_011685"/>
<evidence type="ECO:0000313" key="2">
    <source>
        <dbReference type="Proteomes" id="UP000292424"/>
    </source>
</evidence>
<dbReference type="OrthoDB" id="668891at2"/>
<proteinExistence type="predicted"/>
<dbReference type="AlphaFoldDB" id="A0A5P2G0G7"/>
<dbReference type="EMBL" id="CP044016">
    <property type="protein sequence ID" value="QES89296.1"/>
    <property type="molecule type" value="Genomic_DNA"/>
</dbReference>
<keyword evidence="2" id="KW-1185">Reference proteome</keyword>
<dbReference type="Proteomes" id="UP000292424">
    <property type="component" value="Chromosome"/>
</dbReference>
<organism evidence="1 2">
    <name type="scientific">Rhizosphaericola mali</name>
    <dbReference type="NCBI Taxonomy" id="2545455"/>
    <lineage>
        <taxon>Bacteria</taxon>
        <taxon>Pseudomonadati</taxon>
        <taxon>Bacteroidota</taxon>
        <taxon>Chitinophagia</taxon>
        <taxon>Chitinophagales</taxon>
        <taxon>Chitinophagaceae</taxon>
        <taxon>Rhizosphaericola</taxon>
    </lineage>
</organism>
<evidence type="ECO:0000313" key="1">
    <source>
        <dbReference type="EMBL" id="QES89296.1"/>
    </source>
</evidence>
<sequence length="238" mass="27392">MLVICSCSKTTIDTQTYSTYKDYLSINVGDSYLYRLDSVALLSFGTDTVTRTYYRKDSVISASLDGENNTTYRIYTYLKPFTSSSNSWVYLNAYNITLDSTNLQLVDENNLRFIKLSNPITVEHSWDGDAYFTIGTSASSSFSDPADVYINYQSQWSYQYTDLNTAQTFYDQSYNNTITVNEIDYTEGSMSSYYTRLYSSESYAKGLGLIHRKFLFLNWQTSSDYSTYSYGIELTRIQ</sequence>
<reference evidence="1 2" key="1">
    <citation type="submission" date="2019-09" db="EMBL/GenBank/DDBJ databases">
        <title>Complete genome sequence of Arachidicoccus sp. B3-10 isolated from apple orchard soil.</title>
        <authorList>
            <person name="Kim H.S."/>
            <person name="Han K.-I."/>
            <person name="Suh M.K."/>
            <person name="Lee K.C."/>
            <person name="Eom M.K."/>
            <person name="Kim J.-S."/>
            <person name="Kang S.W."/>
            <person name="Sin Y."/>
            <person name="Lee J.-S."/>
        </authorList>
    </citation>
    <scope>NUCLEOTIDE SEQUENCE [LARGE SCALE GENOMIC DNA]</scope>
    <source>
        <strain evidence="1 2">B3-10</strain>
    </source>
</reference>
<accession>A0A5P2G0G7</accession>